<accession>A0A379Z7U8</accession>
<dbReference type="EMBL" id="UGYK01000002">
    <property type="protein sequence ID" value="SUI56941.1"/>
    <property type="molecule type" value="Genomic_DNA"/>
</dbReference>
<organism evidence="1 2">
    <name type="scientific">Serratia marcescens</name>
    <dbReference type="NCBI Taxonomy" id="615"/>
    <lineage>
        <taxon>Bacteria</taxon>
        <taxon>Pseudomonadati</taxon>
        <taxon>Pseudomonadota</taxon>
        <taxon>Gammaproteobacteria</taxon>
        <taxon>Enterobacterales</taxon>
        <taxon>Yersiniaceae</taxon>
        <taxon>Serratia</taxon>
    </lineage>
</organism>
<gene>
    <name evidence="1" type="ORF">NCTC10211_03342</name>
</gene>
<sequence length="36" mass="4259">MMRNEKRLFSLAIIVLGLWLLALLNEEEMMRLLAVQ</sequence>
<protein>
    <submittedName>
        <fullName evidence="1">Uncharacterized protein</fullName>
    </submittedName>
</protein>
<dbReference type="AlphaFoldDB" id="A0A379Z7U8"/>
<reference evidence="1 2" key="1">
    <citation type="submission" date="2018-06" db="EMBL/GenBank/DDBJ databases">
        <authorList>
            <consortium name="Pathogen Informatics"/>
            <person name="Doyle S."/>
        </authorList>
    </citation>
    <scope>NUCLEOTIDE SEQUENCE [LARGE SCALE GENOMIC DNA]</scope>
    <source>
        <strain evidence="1 2">NCTC10211</strain>
    </source>
</reference>
<evidence type="ECO:0000313" key="2">
    <source>
        <dbReference type="Proteomes" id="UP000254765"/>
    </source>
</evidence>
<dbReference type="Proteomes" id="UP000254765">
    <property type="component" value="Unassembled WGS sequence"/>
</dbReference>
<proteinExistence type="predicted"/>
<name>A0A379Z7U8_SERMA</name>
<evidence type="ECO:0000313" key="1">
    <source>
        <dbReference type="EMBL" id="SUI56941.1"/>
    </source>
</evidence>